<evidence type="ECO:0000259" key="8">
    <source>
        <dbReference type="Pfam" id="PF08281"/>
    </source>
</evidence>
<evidence type="ECO:0000256" key="5">
    <source>
        <dbReference type="ARBA" id="ARBA00023163"/>
    </source>
</evidence>
<keyword evidence="3 6" id="KW-0731">Sigma factor</keyword>
<dbReference type="InterPro" id="IPR000838">
    <property type="entry name" value="RNA_pol_sigma70_ECF_CS"/>
</dbReference>
<evidence type="ECO:0000256" key="4">
    <source>
        <dbReference type="ARBA" id="ARBA00023125"/>
    </source>
</evidence>
<dbReference type="GO" id="GO:0003677">
    <property type="term" value="F:DNA binding"/>
    <property type="evidence" value="ECO:0007669"/>
    <property type="project" value="UniProtKB-KW"/>
</dbReference>
<name>A0A0J1B9P8_RHOIS</name>
<dbReference type="InterPro" id="IPR014284">
    <property type="entry name" value="RNA_pol_sigma-70_dom"/>
</dbReference>
<proteinExistence type="inferred from homology"/>
<dbReference type="OrthoDB" id="9785675at2"/>
<evidence type="ECO:0000256" key="2">
    <source>
        <dbReference type="ARBA" id="ARBA00023015"/>
    </source>
</evidence>
<dbReference type="InterPro" id="IPR039425">
    <property type="entry name" value="RNA_pol_sigma-70-like"/>
</dbReference>
<dbReference type="Pfam" id="PF04542">
    <property type="entry name" value="Sigma70_r2"/>
    <property type="match status" value="1"/>
</dbReference>
<reference evidence="9" key="1">
    <citation type="submission" date="2015-05" db="EMBL/GenBank/DDBJ databases">
        <title>Permanent draft genome of Rhodopirellula islandicus K833.</title>
        <authorList>
            <person name="Kizina J."/>
            <person name="Richter M."/>
            <person name="Glockner F.O."/>
            <person name="Harder J."/>
        </authorList>
    </citation>
    <scope>NUCLEOTIDE SEQUENCE [LARGE SCALE GENOMIC DNA]</scope>
    <source>
        <strain evidence="9">K833</strain>
    </source>
</reference>
<dbReference type="PANTHER" id="PTHR43133">
    <property type="entry name" value="RNA POLYMERASE ECF-TYPE SIGMA FACTO"/>
    <property type="match status" value="1"/>
</dbReference>
<gene>
    <name evidence="9" type="ORF">RISK_004575</name>
</gene>
<feature type="domain" description="RNA polymerase sigma-70 region 2" evidence="7">
    <location>
        <begin position="39"/>
        <end position="105"/>
    </location>
</feature>
<dbReference type="RefSeq" id="WP_047815804.1">
    <property type="nucleotide sequence ID" value="NZ_LECT01000038.1"/>
</dbReference>
<dbReference type="InterPro" id="IPR013324">
    <property type="entry name" value="RNA_pol_sigma_r3/r4-like"/>
</dbReference>
<feature type="domain" description="RNA polymerase sigma factor 70 region 4 type 2" evidence="8">
    <location>
        <begin position="141"/>
        <end position="191"/>
    </location>
</feature>
<keyword evidence="2 6" id="KW-0805">Transcription regulation</keyword>
<evidence type="ECO:0000256" key="3">
    <source>
        <dbReference type="ARBA" id="ARBA00023082"/>
    </source>
</evidence>
<sequence length="211" mass="23786">MDAANSNRNENATANPASADEVALIEAALSGDASAFESLVIRHQDRLHHAMIHVTGSVHDAEEVTQEAFIRAFIKLDTFQQNSQFFTWLYRVAFNIALSRKRRQKVRLSLDQQREEIGEEVVCGGEAVDANMIRQDDVSLVQVALQQLSDQHRSILVLREMEESSYEEMAEILELSIGTVRSRLNRARKQLRLAIEQLREPESESSGEPGP</sequence>
<keyword evidence="4 6" id="KW-0238">DNA-binding</keyword>
<dbReference type="STRING" id="595434.RISK_004575"/>
<protein>
    <recommendedName>
        <fullName evidence="6">RNA polymerase sigma factor</fullName>
    </recommendedName>
</protein>
<comment type="similarity">
    <text evidence="1 6">Belongs to the sigma-70 factor family. ECF subfamily.</text>
</comment>
<evidence type="ECO:0000313" key="9">
    <source>
        <dbReference type="EMBL" id="KLU03263.1"/>
    </source>
</evidence>
<dbReference type="Proteomes" id="UP000036367">
    <property type="component" value="Unassembled WGS sequence"/>
</dbReference>
<dbReference type="PANTHER" id="PTHR43133:SF51">
    <property type="entry name" value="RNA POLYMERASE SIGMA FACTOR"/>
    <property type="match status" value="1"/>
</dbReference>
<evidence type="ECO:0000313" key="10">
    <source>
        <dbReference type="Proteomes" id="UP000036367"/>
    </source>
</evidence>
<dbReference type="Gene3D" id="1.10.1740.10">
    <property type="match status" value="1"/>
</dbReference>
<keyword evidence="10" id="KW-1185">Reference proteome</keyword>
<dbReference type="InterPro" id="IPR013249">
    <property type="entry name" value="RNA_pol_sigma70_r4_t2"/>
</dbReference>
<dbReference type="EMBL" id="LECT01000038">
    <property type="protein sequence ID" value="KLU03263.1"/>
    <property type="molecule type" value="Genomic_DNA"/>
</dbReference>
<dbReference type="NCBIfam" id="TIGR02937">
    <property type="entry name" value="sigma70-ECF"/>
    <property type="match status" value="1"/>
</dbReference>
<dbReference type="AlphaFoldDB" id="A0A0J1B9P8"/>
<accession>A0A0J1B9P8</accession>
<dbReference type="PATRIC" id="fig|595434.4.peg.4348"/>
<dbReference type="GO" id="GO:0006352">
    <property type="term" value="P:DNA-templated transcription initiation"/>
    <property type="evidence" value="ECO:0007669"/>
    <property type="project" value="InterPro"/>
</dbReference>
<dbReference type="SUPFAM" id="SSF88946">
    <property type="entry name" value="Sigma2 domain of RNA polymerase sigma factors"/>
    <property type="match status" value="1"/>
</dbReference>
<evidence type="ECO:0000256" key="6">
    <source>
        <dbReference type="RuleBase" id="RU000716"/>
    </source>
</evidence>
<dbReference type="GO" id="GO:0016987">
    <property type="term" value="F:sigma factor activity"/>
    <property type="evidence" value="ECO:0007669"/>
    <property type="project" value="UniProtKB-KW"/>
</dbReference>
<dbReference type="InterPro" id="IPR036388">
    <property type="entry name" value="WH-like_DNA-bd_sf"/>
</dbReference>
<evidence type="ECO:0000259" key="7">
    <source>
        <dbReference type="Pfam" id="PF04542"/>
    </source>
</evidence>
<dbReference type="CDD" id="cd06171">
    <property type="entry name" value="Sigma70_r4"/>
    <property type="match status" value="1"/>
</dbReference>
<dbReference type="Gene3D" id="1.10.10.10">
    <property type="entry name" value="Winged helix-like DNA-binding domain superfamily/Winged helix DNA-binding domain"/>
    <property type="match status" value="1"/>
</dbReference>
<dbReference type="InterPro" id="IPR013325">
    <property type="entry name" value="RNA_pol_sigma_r2"/>
</dbReference>
<keyword evidence="5 6" id="KW-0804">Transcription</keyword>
<dbReference type="PROSITE" id="PS01063">
    <property type="entry name" value="SIGMA70_ECF"/>
    <property type="match status" value="1"/>
</dbReference>
<comment type="caution">
    <text evidence="9">The sequence shown here is derived from an EMBL/GenBank/DDBJ whole genome shotgun (WGS) entry which is preliminary data.</text>
</comment>
<dbReference type="InterPro" id="IPR007627">
    <property type="entry name" value="RNA_pol_sigma70_r2"/>
</dbReference>
<dbReference type="Pfam" id="PF08281">
    <property type="entry name" value="Sigma70_r4_2"/>
    <property type="match status" value="1"/>
</dbReference>
<organism evidence="9 10">
    <name type="scientific">Rhodopirellula islandica</name>
    <dbReference type="NCBI Taxonomy" id="595434"/>
    <lineage>
        <taxon>Bacteria</taxon>
        <taxon>Pseudomonadati</taxon>
        <taxon>Planctomycetota</taxon>
        <taxon>Planctomycetia</taxon>
        <taxon>Pirellulales</taxon>
        <taxon>Pirellulaceae</taxon>
        <taxon>Rhodopirellula</taxon>
    </lineage>
</organism>
<evidence type="ECO:0000256" key="1">
    <source>
        <dbReference type="ARBA" id="ARBA00010641"/>
    </source>
</evidence>
<dbReference type="SUPFAM" id="SSF88659">
    <property type="entry name" value="Sigma3 and sigma4 domains of RNA polymerase sigma factors"/>
    <property type="match status" value="1"/>
</dbReference>